<comment type="caution">
    <text evidence="6">The sequence shown here is derived from an EMBL/GenBank/DDBJ whole genome shotgun (WGS) entry which is preliminary data.</text>
</comment>
<dbReference type="PROSITE" id="PS00600">
    <property type="entry name" value="AA_TRANSFER_CLASS_3"/>
    <property type="match status" value="1"/>
</dbReference>
<dbReference type="GO" id="GO:0003992">
    <property type="term" value="F:N2-acetyl-L-ornithine:2-oxoglutarate 5-aminotransferase activity"/>
    <property type="evidence" value="ECO:0007669"/>
    <property type="project" value="UniProtKB-UniRule"/>
</dbReference>
<feature type="binding site" evidence="5">
    <location>
        <begin position="222"/>
        <end position="225"/>
    </location>
    <ligand>
        <name>pyridoxal 5'-phosphate</name>
        <dbReference type="ChEBI" id="CHEBI:597326"/>
    </ligand>
</feature>
<dbReference type="InterPro" id="IPR015422">
    <property type="entry name" value="PyrdxlP-dep_Trfase_small"/>
</dbReference>
<comment type="subcellular location">
    <subcellularLocation>
        <location evidence="5">Cytoplasm</location>
    </subcellularLocation>
</comment>
<dbReference type="CDD" id="cd00610">
    <property type="entry name" value="OAT_like"/>
    <property type="match status" value="1"/>
</dbReference>
<dbReference type="FunFam" id="3.40.640.10:FF:000004">
    <property type="entry name" value="Acetylornithine aminotransferase"/>
    <property type="match status" value="1"/>
</dbReference>
<reference evidence="6" key="1">
    <citation type="submission" date="2020-06" db="EMBL/GenBank/DDBJ databases">
        <title>Insight into the genomes of haloalkaliphilic bacilli from Kenyan soda lakes.</title>
        <authorList>
            <person name="Mwirichia R."/>
            <person name="Villamizar G.C."/>
            <person name="Poehlein A."/>
            <person name="Mugweru J."/>
            <person name="Kipnyargis A."/>
            <person name="Kiplimo D."/>
            <person name="Orwa P."/>
            <person name="Daniel R."/>
        </authorList>
    </citation>
    <scope>NUCLEOTIDE SEQUENCE</scope>
    <source>
        <strain evidence="6">B1096_S55</strain>
    </source>
</reference>
<dbReference type="PIRSF" id="PIRSF000521">
    <property type="entry name" value="Transaminase_4ab_Lys_Orn"/>
    <property type="match status" value="1"/>
</dbReference>
<feature type="binding site" evidence="5">
    <location>
        <position position="137"/>
    </location>
    <ligand>
        <name>pyridoxal 5'-phosphate</name>
        <dbReference type="ChEBI" id="CHEBI:597326"/>
    </ligand>
</feature>
<evidence type="ECO:0000313" key="7">
    <source>
        <dbReference type="Proteomes" id="UP001057753"/>
    </source>
</evidence>
<dbReference type="InterPro" id="IPR004636">
    <property type="entry name" value="AcOrn/SuccOrn_fam"/>
</dbReference>
<feature type="binding site" evidence="5">
    <location>
        <begin position="104"/>
        <end position="105"/>
    </location>
    <ligand>
        <name>pyridoxal 5'-phosphate</name>
        <dbReference type="ChEBI" id="CHEBI:597326"/>
    </ligand>
</feature>
<dbReference type="Gene3D" id="3.90.1150.10">
    <property type="entry name" value="Aspartate Aminotransferase, domain 1"/>
    <property type="match status" value="1"/>
</dbReference>
<protein>
    <recommendedName>
        <fullName evidence="5">Acetylornithine aminotransferase</fullName>
        <shortName evidence="5">ACOAT</shortName>
        <ecNumber evidence="5">2.6.1.11</ecNumber>
    </recommendedName>
</protein>
<dbReference type="GO" id="GO:0042802">
    <property type="term" value="F:identical protein binding"/>
    <property type="evidence" value="ECO:0007669"/>
    <property type="project" value="TreeGrafter"/>
</dbReference>
<proteinExistence type="inferred from homology"/>
<dbReference type="EMBL" id="JABXYM010000001">
    <property type="protein sequence ID" value="MCR6096334.1"/>
    <property type="molecule type" value="Genomic_DNA"/>
</dbReference>
<feature type="binding site" evidence="5">
    <location>
        <position position="279"/>
    </location>
    <ligand>
        <name>N(2)-acetyl-L-ornithine</name>
        <dbReference type="ChEBI" id="CHEBI:57805"/>
    </ligand>
</feature>
<gene>
    <name evidence="5" type="primary">argD</name>
    <name evidence="6" type="ORF">HXA33_07200</name>
</gene>
<feature type="binding site" evidence="5">
    <location>
        <position position="280"/>
    </location>
    <ligand>
        <name>pyridoxal 5'-phosphate</name>
        <dbReference type="ChEBI" id="CHEBI:597326"/>
    </ligand>
</feature>
<feature type="binding site" evidence="5">
    <location>
        <position position="140"/>
    </location>
    <ligand>
        <name>N(2)-acetyl-L-ornithine</name>
        <dbReference type="ChEBI" id="CHEBI:57805"/>
    </ligand>
</feature>
<dbReference type="GO" id="GO:0005737">
    <property type="term" value="C:cytoplasm"/>
    <property type="evidence" value="ECO:0007669"/>
    <property type="project" value="UniProtKB-SubCell"/>
</dbReference>
<dbReference type="InterPro" id="IPR015421">
    <property type="entry name" value="PyrdxlP-dep_Trfase_major"/>
</dbReference>
<dbReference type="NCBIfam" id="TIGR00707">
    <property type="entry name" value="argD"/>
    <property type="match status" value="1"/>
</dbReference>
<evidence type="ECO:0000256" key="2">
    <source>
        <dbReference type="ARBA" id="ARBA00022605"/>
    </source>
</evidence>
<evidence type="ECO:0000256" key="4">
    <source>
        <dbReference type="ARBA" id="ARBA00022898"/>
    </source>
</evidence>
<comment type="catalytic activity">
    <reaction evidence="5">
        <text>N(2)-acetyl-L-ornithine + 2-oxoglutarate = N-acetyl-L-glutamate 5-semialdehyde + L-glutamate</text>
        <dbReference type="Rhea" id="RHEA:18049"/>
        <dbReference type="ChEBI" id="CHEBI:16810"/>
        <dbReference type="ChEBI" id="CHEBI:29123"/>
        <dbReference type="ChEBI" id="CHEBI:29985"/>
        <dbReference type="ChEBI" id="CHEBI:57805"/>
        <dbReference type="EC" id="2.6.1.11"/>
    </reaction>
</comment>
<dbReference type="Proteomes" id="UP001057753">
    <property type="component" value="Unassembled WGS sequence"/>
</dbReference>
<evidence type="ECO:0000256" key="3">
    <source>
        <dbReference type="ARBA" id="ARBA00022679"/>
    </source>
</evidence>
<dbReference type="AlphaFoldDB" id="A0A9Q4FZ22"/>
<dbReference type="GO" id="GO:0006526">
    <property type="term" value="P:L-arginine biosynthetic process"/>
    <property type="evidence" value="ECO:0007669"/>
    <property type="project" value="UniProtKB-UniRule"/>
</dbReference>
<dbReference type="EC" id="2.6.1.11" evidence="5"/>
<dbReference type="InterPro" id="IPR015424">
    <property type="entry name" value="PyrdxlP-dep_Trfase"/>
</dbReference>
<keyword evidence="1 5" id="KW-0032">Aminotransferase</keyword>
<dbReference type="PANTHER" id="PTHR11986">
    <property type="entry name" value="AMINOTRANSFERASE CLASS III"/>
    <property type="match status" value="1"/>
</dbReference>
<organism evidence="6 7">
    <name type="scientific">Salipaludibacillus agaradhaerens</name>
    <name type="common">Bacillus agaradhaerens</name>
    <dbReference type="NCBI Taxonomy" id="76935"/>
    <lineage>
        <taxon>Bacteria</taxon>
        <taxon>Bacillati</taxon>
        <taxon>Bacillota</taxon>
        <taxon>Bacilli</taxon>
        <taxon>Bacillales</taxon>
        <taxon>Bacillaceae</taxon>
    </lineage>
</organism>
<name>A0A9Q4FZ22_SALAG</name>
<keyword evidence="4 5" id="KW-0663">Pyridoxal phosphate</keyword>
<keyword evidence="7" id="KW-1185">Reference proteome</keyword>
<keyword evidence="3 5" id="KW-0808">Transferase</keyword>
<dbReference type="SUPFAM" id="SSF53383">
    <property type="entry name" value="PLP-dependent transferases"/>
    <property type="match status" value="1"/>
</dbReference>
<dbReference type="Gene3D" id="3.40.640.10">
    <property type="entry name" value="Type I PLP-dependent aspartate aminotransferase-like (Major domain)"/>
    <property type="match status" value="1"/>
</dbReference>
<dbReference type="NCBIfam" id="NF002325">
    <property type="entry name" value="PRK01278.1"/>
    <property type="match status" value="1"/>
</dbReference>
<evidence type="ECO:0000256" key="1">
    <source>
        <dbReference type="ARBA" id="ARBA00022576"/>
    </source>
</evidence>
<comment type="similarity">
    <text evidence="5">Belongs to the class-III pyridoxal-phosphate-dependent aminotransferase family. ArgD subfamily.</text>
</comment>
<dbReference type="Pfam" id="PF00202">
    <property type="entry name" value="Aminotran_3"/>
    <property type="match status" value="1"/>
</dbReference>
<dbReference type="InterPro" id="IPR049704">
    <property type="entry name" value="Aminotrans_3_PPA_site"/>
</dbReference>
<comment type="cofactor">
    <cofactor evidence="5">
        <name>pyridoxal 5'-phosphate</name>
        <dbReference type="ChEBI" id="CHEBI:597326"/>
    </cofactor>
    <text evidence="5">Binds 1 pyridoxal phosphate per subunit.</text>
</comment>
<dbReference type="GO" id="GO:0030170">
    <property type="term" value="F:pyridoxal phosphate binding"/>
    <property type="evidence" value="ECO:0007669"/>
    <property type="project" value="InterPro"/>
</dbReference>
<sequence length="399" mass="43566">MPDTASMNKLSAVMSTYSRFPITVTKGKGSYMWDDVGEKYLDYTSGIATCNLGHCPDSVQLALHEQVDQLWHSSNLYHIPQQTQLAEKLTGVSCFDQAFFCNSGAEANEAAIKLAKKYTHDHQLSHKNQIVSFTSSFHGRTGTTMAATAQSKIHEGFAPLTPGFHYCEFNDQEAIEGIDYDTTIAVILELIQGEGGVRQANKEWVQTLVANCKKHNVLVIIDEIQTGMGRTGSMFAYEHYDIEPDIITLAKGLGSGIPVGAMLAKQHVSQSFQPGTHGSTFGGNPLAMTAGIATLNTLTAGHILANVVQLSSILFKELEKMKKSIDQIEEVRGLGFLIGIQFSHDVAPIVKKLRDKNILCLIAGPKVLRILPPLNTTEVEINVFVTALKNILTDQEDAS</sequence>
<dbReference type="InterPro" id="IPR050103">
    <property type="entry name" value="Class-III_PLP-dep_AT"/>
</dbReference>
<dbReference type="RefSeq" id="WP_257820967.1">
    <property type="nucleotide sequence ID" value="NZ_JABXYM010000001.1"/>
</dbReference>
<keyword evidence="5" id="KW-0963">Cytoplasm</keyword>
<dbReference type="PANTHER" id="PTHR11986:SF79">
    <property type="entry name" value="ACETYLORNITHINE AMINOTRANSFERASE, MITOCHONDRIAL"/>
    <property type="match status" value="1"/>
</dbReference>
<dbReference type="InterPro" id="IPR005814">
    <property type="entry name" value="Aminotrans_3"/>
</dbReference>
<evidence type="ECO:0000313" key="6">
    <source>
        <dbReference type="EMBL" id="MCR6096334.1"/>
    </source>
</evidence>
<comment type="miscellaneous">
    <text evidence="5">May also have succinyldiaminopimelate aminotransferase activity, thus carrying out the corresponding step in lysine biosynthesis.</text>
</comment>
<dbReference type="HAMAP" id="MF_01107">
    <property type="entry name" value="ArgD_aminotrans_3"/>
    <property type="match status" value="1"/>
</dbReference>
<feature type="modified residue" description="N6-(pyridoxal phosphate)lysine" evidence="5">
    <location>
        <position position="251"/>
    </location>
</feature>
<dbReference type="NCBIfam" id="NF002797">
    <property type="entry name" value="PRK02936.1"/>
    <property type="match status" value="1"/>
</dbReference>
<evidence type="ECO:0000256" key="5">
    <source>
        <dbReference type="HAMAP-Rule" id="MF_01107"/>
    </source>
</evidence>
<accession>A0A9Q4FZ22</accession>
<keyword evidence="2 5" id="KW-0028">Amino-acid biosynthesis</keyword>
<comment type="subunit">
    <text evidence="5">Homodimer.</text>
</comment>
<comment type="pathway">
    <text evidence="5">Amino-acid biosynthesis; L-arginine biosynthesis; N(2)-acetyl-L-ornithine from L-glutamate: step 4/4.</text>
</comment>
<keyword evidence="5" id="KW-0055">Arginine biosynthesis</keyword>